<reference evidence="1" key="1">
    <citation type="submission" date="2019-12" db="EMBL/GenBank/DDBJ databases">
        <title>Genome sequencing and annotation of Brassica cretica.</title>
        <authorList>
            <person name="Studholme D.J."/>
            <person name="Sarris P."/>
        </authorList>
    </citation>
    <scope>NUCLEOTIDE SEQUENCE</scope>
    <source>
        <strain evidence="1">PFS-109/04</strain>
        <tissue evidence="1">Leaf</tissue>
    </source>
</reference>
<evidence type="ECO:0000313" key="1">
    <source>
        <dbReference type="EMBL" id="KAF3485044.1"/>
    </source>
</evidence>
<sequence>MIEVSAAAGNGAPSKSFDYDLVIIGAALHAVEKTPPPCQSRREAFVSSLGPRRHKFVISSASKFSRQNHIQ</sequence>
<dbReference type="EMBL" id="QGKX02002183">
    <property type="protein sequence ID" value="KAF3485044.1"/>
    <property type="molecule type" value="Genomic_DNA"/>
</dbReference>
<protein>
    <submittedName>
        <fullName evidence="1">Uncharacterized protein</fullName>
    </submittedName>
</protein>
<proteinExistence type="predicted"/>
<evidence type="ECO:0000313" key="2">
    <source>
        <dbReference type="Proteomes" id="UP000712600"/>
    </source>
</evidence>
<comment type="caution">
    <text evidence="1">The sequence shown here is derived from an EMBL/GenBank/DDBJ whole genome shotgun (WGS) entry which is preliminary data.</text>
</comment>
<accession>A0A8S9MX68</accession>
<name>A0A8S9MX68_BRACR</name>
<gene>
    <name evidence="1" type="ORF">F2Q69_00056741</name>
</gene>
<dbReference type="AlphaFoldDB" id="A0A8S9MX68"/>
<organism evidence="1 2">
    <name type="scientific">Brassica cretica</name>
    <name type="common">Mustard</name>
    <dbReference type="NCBI Taxonomy" id="69181"/>
    <lineage>
        <taxon>Eukaryota</taxon>
        <taxon>Viridiplantae</taxon>
        <taxon>Streptophyta</taxon>
        <taxon>Embryophyta</taxon>
        <taxon>Tracheophyta</taxon>
        <taxon>Spermatophyta</taxon>
        <taxon>Magnoliopsida</taxon>
        <taxon>eudicotyledons</taxon>
        <taxon>Gunneridae</taxon>
        <taxon>Pentapetalae</taxon>
        <taxon>rosids</taxon>
        <taxon>malvids</taxon>
        <taxon>Brassicales</taxon>
        <taxon>Brassicaceae</taxon>
        <taxon>Brassiceae</taxon>
        <taxon>Brassica</taxon>
    </lineage>
</organism>
<dbReference type="Proteomes" id="UP000712600">
    <property type="component" value="Unassembled WGS sequence"/>
</dbReference>